<feature type="compositionally biased region" description="Low complexity" evidence="1">
    <location>
        <begin position="14"/>
        <end position="33"/>
    </location>
</feature>
<evidence type="ECO:0000313" key="4">
    <source>
        <dbReference type="EMBL" id="MBK7274394.1"/>
    </source>
</evidence>
<dbReference type="AlphaFoldDB" id="A0A935ILM7"/>
<sequence length="214" mass="21633">MSLTPLLRGPGPTRPSARRPALPLARRPTAGSARGQGAGAGVGGGAAAGATLPTGRPAPARPGGSAGPAAGPAAKPAARAGATTTAPRTAPRPTGRRVRLAVARIDPWSAMKMSFLLSFAAGVGLVVATMVLWMILSGMNVFNDIDGLVRSLQPNSADPFSIMDWIGFPRVTSLSMVIAVIDVILLTALGTLGAYLYNICASLVGGVQLTLTDD</sequence>
<evidence type="ECO:0000313" key="5">
    <source>
        <dbReference type="Proteomes" id="UP000726105"/>
    </source>
</evidence>
<evidence type="ECO:0000259" key="3">
    <source>
        <dbReference type="Pfam" id="PF12089"/>
    </source>
</evidence>
<accession>A0A935ILM7</accession>
<organism evidence="4 5">
    <name type="scientific">Candidatus Phosphoribacter hodrii</name>
    <dbReference type="NCBI Taxonomy" id="2953743"/>
    <lineage>
        <taxon>Bacteria</taxon>
        <taxon>Bacillati</taxon>
        <taxon>Actinomycetota</taxon>
        <taxon>Actinomycetes</taxon>
        <taxon>Micrococcales</taxon>
        <taxon>Dermatophilaceae</taxon>
        <taxon>Candidatus Phosphoribacter</taxon>
    </lineage>
</organism>
<dbReference type="Proteomes" id="UP000726105">
    <property type="component" value="Unassembled WGS sequence"/>
</dbReference>
<name>A0A935ILM7_9MICO</name>
<dbReference type="EMBL" id="JADJIB010000005">
    <property type="protein sequence ID" value="MBK7274394.1"/>
    <property type="molecule type" value="Genomic_DNA"/>
</dbReference>
<reference evidence="4 5" key="1">
    <citation type="submission" date="2020-10" db="EMBL/GenBank/DDBJ databases">
        <title>Connecting structure to function with the recovery of over 1000 high-quality activated sludge metagenome-assembled genomes encoding full-length rRNA genes using long-read sequencing.</title>
        <authorList>
            <person name="Singleton C.M."/>
            <person name="Petriglieri F."/>
            <person name="Kristensen J.M."/>
            <person name="Kirkegaard R.H."/>
            <person name="Michaelsen T.Y."/>
            <person name="Andersen M.H."/>
            <person name="Karst S.M."/>
            <person name="Dueholm M.S."/>
            <person name="Nielsen P.H."/>
            <person name="Albertsen M."/>
        </authorList>
    </citation>
    <scope>NUCLEOTIDE SEQUENCE [LARGE SCALE GENOMIC DNA]</scope>
    <source>
        <strain evidence="4">Ega_18-Q3-R5-49_MAXAC.001</strain>
    </source>
</reference>
<feature type="transmembrane region" description="Helical" evidence="2">
    <location>
        <begin position="114"/>
        <end position="136"/>
    </location>
</feature>
<gene>
    <name evidence="4" type="ORF">IPI13_14920</name>
</gene>
<feature type="domain" description="DUF3566" evidence="3">
    <location>
        <begin position="96"/>
        <end position="213"/>
    </location>
</feature>
<proteinExistence type="predicted"/>
<evidence type="ECO:0000256" key="2">
    <source>
        <dbReference type="SAM" id="Phobius"/>
    </source>
</evidence>
<protein>
    <submittedName>
        <fullName evidence="4">DUF3566 domain-containing protein</fullName>
    </submittedName>
</protein>
<feature type="region of interest" description="Disordered" evidence="1">
    <location>
        <begin position="1"/>
        <end position="95"/>
    </location>
</feature>
<feature type="transmembrane region" description="Helical" evidence="2">
    <location>
        <begin position="173"/>
        <end position="197"/>
    </location>
</feature>
<keyword evidence="2" id="KW-1133">Transmembrane helix</keyword>
<keyword evidence="2" id="KW-0472">Membrane</keyword>
<comment type="caution">
    <text evidence="4">The sequence shown here is derived from an EMBL/GenBank/DDBJ whole genome shotgun (WGS) entry which is preliminary data.</text>
</comment>
<dbReference type="InterPro" id="IPR021949">
    <property type="entry name" value="DUF3566_TM"/>
</dbReference>
<dbReference type="Pfam" id="PF12089">
    <property type="entry name" value="DUF3566"/>
    <property type="match status" value="1"/>
</dbReference>
<feature type="compositionally biased region" description="Low complexity" evidence="1">
    <location>
        <begin position="48"/>
        <end position="93"/>
    </location>
</feature>
<feature type="compositionally biased region" description="Gly residues" evidence="1">
    <location>
        <begin position="34"/>
        <end position="47"/>
    </location>
</feature>
<evidence type="ECO:0000256" key="1">
    <source>
        <dbReference type="SAM" id="MobiDB-lite"/>
    </source>
</evidence>
<keyword evidence="2" id="KW-0812">Transmembrane</keyword>